<name>A0A0B6XY63_9EUPU</name>
<dbReference type="AlphaFoldDB" id="A0A0B6XY63"/>
<evidence type="ECO:0000256" key="1">
    <source>
        <dbReference type="SAM" id="MobiDB-lite"/>
    </source>
</evidence>
<evidence type="ECO:0000313" key="2">
    <source>
        <dbReference type="EMBL" id="CEK48245.1"/>
    </source>
</evidence>
<feature type="region of interest" description="Disordered" evidence="1">
    <location>
        <begin position="69"/>
        <end position="88"/>
    </location>
</feature>
<feature type="compositionally biased region" description="Basic and acidic residues" evidence="1">
    <location>
        <begin position="70"/>
        <end position="88"/>
    </location>
</feature>
<accession>A0A0B6XY63</accession>
<sequence length="88" mass="10152">MAPLLWSALEKVSVDSISEEQADELFELLKSGKVEDDFDVMKLRKLFSVTKSIMINRNQLFEDAMNEAEAEAKKSSKREQELKKEVEK</sequence>
<protein>
    <submittedName>
        <fullName evidence="2">Uncharacterized protein</fullName>
    </submittedName>
</protein>
<proteinExistence type="predicted"/>
<organism evidence="2">
    <name type="scientific">Arion vulgaris</name>
    <dbReference type="NCBI Taxonomy" id="1028688"/>
    <lineage>
        <taxon>Eukaryota</taxon>
        <taxon>Metazoa</taxon>
        <taxon>Spiralia</taxon>
        <taxon>Lophotrochozoa</taxon>
        <taxon>Mollusca</taxon>
        <taxon>Gastropoda</taxon>
        <taxon>Heterobranchia</taxon>
        <taxon>Euthyneura</taxon>
        <taxon>Panpulmonata</taxon>
        <taxon>Eupulmonata</taxon>
        <taxon>Stylommatophora</taxon>
        <taxon>Helicina</taxon>
        <taxon>Arionoidea</taxon>
        <taxon>Arionidae</taxon>
        <taxon>Arion</taxon>
    </lineage>
</organism>
<gene>
    <name evidence="2" type="primary">ORF3464</name>
</gene>
<dbReference type="EMBL" id="HACG01001380">
    <property type="protein sequence ID" value="CEK48245.1"/>
    <property type="molecule type" value="Transcribed_RNA"/>
</dbReference>
<feature type="non-terminal residue" evidence="2">
    <location>
        <position position="88"/>
    </location>
</feature>
<reference evidence="2" key="1">
    <citation type="submission" date="2014-12" db="EMBL/GenBank/DDBJ databases">
        <title>Insight into the proteome of Arion vulgaris.</title>
        <authorList>
            <person name="Aradska J."/>
            <person name="Bulat T."/>
            <person name="Smidak R."/>
            <person name="Sarate P."/>
            <person name="Gangsoo J."/>
            <person name="Sialana F."/>
            <person name="Bilban M."/>
            <person name="Lubec G."/>
        </authorList>
    </citation>
    <scope>NUCLEOTIDE SEQUENCE</scope>
    <source>
        <tissue evidence="2">Skin</tissue>
    </source>
</reference>